<dbReference type="InterPro" id="IPR000312">
    <property type="entry name" value="Glycosyl_Trfase_fam3"/>
</dbReference>
<comment type="similarity">
    <text evidence="4">Belongs to the anthranilate phosphoribosyltransferase family.</text>
</comment>
<feature type="domain" description="Glycosyl transferase family 3" evidence="5">
    <location>
        <begin position="73"/>
        <end position="318"/>
    </location>
</feature>
<dbReference type="InterPro" id="IPR017459">
    <property type="entry name" value="Glycosyl_Trfase_fam3_N_dom"/>
</dbReference>
<gene>
    <name evidence="4" type="primary">trpD</name>
    <name evidence="7" type="ORF">B6F84_11215</name>
</gene>
<keyword evidence="3 4" id="KW-0808">Transferase</keyword>
<dbReference type="Pfam" id="PF00591">
    <property type="entry name" value="Glycos_transf_3"/>
    <property type="match status" value="1"/>
</dbReference>
<dbReference type="EC" id="2.4.2.18" evidence="4"/>
<evidence type="ECO:0000256" key="3">
    <source>
        <dbReference type="ARBA" id="ARBA00022679"/>
    </source>
</evidence>
<feature type="binding site" evidence="4">
    <location>
        <position position="91"/>
    </location>
    <ligand>
        <name>Mg(2+)</name>
        <dbReference type="ChEBI" id="CHEBI:18420"/>
        <label>1</label>
    </ligand>
</feature>
<comment type="catalytic activity">
    <reaction evidence="4">
        <text>N-(5-phospho-beta-D-ribosyl)anthranilate + diphosphate = 5-phospho-alpha-D-ribose 1-diphosphate + anthranilate</text>
        <dbReference type="Rhea" id="RHEA:11768"/>
        <dbReference type="ChEBI" id="CHEBI:16567"/>
        <dbReference type="ChEBI" id="CHEBI:18277"/>
        <dbReference type="ChEBI" id="CHEBI:33019"/>
        <dbReference type="ChEBI" id="CHEBI:58017"/>
        <dbReference type="EC" id="2.4.2.18"/>
    </reaction>
</comment>
<comment type="subunit">
    <text evidence="4">Homodimer.</text>
</comment>
<dbReference type="AlphaFoldDB" id="A0A1W6K201"/>
<feature type="binding site" evidence="4">
    <location>
        <position position="223"/>
    </location>
    <ligand>
        <name>Mg(2+)</name>
        <dbReference type="ChEBI" id="CHEBI:18420"/>
        <label>2</label>
    </ligand>
</feature>
<keyword evidence="4" id="KW-0460">Magnesium</keyword>
<dbReference type="SUPFAM" id="SSF47648">
    <property type="entry name" value="Nucleoside phosphorylase/phosphoribosyltransferase N-terminal domain"/>
    <property type="match status" value="1"/>
</dbReference>
<dbReference type="PANTHER" id="PTHR43285:SF2">
    <property type="entry name" value="ANTHRANILATE PHOSPHORIBOSYLTRANSFERASE"/>
    <property type="match status" value="1"/>
</dbReference>
<dbReference type="HAMAP" id="MF_00211">
    <property type="entry name" value="TrpD"/>
    <property type="match status" value="1"/>
</dbReference>
<dbReference type="OrthoDB" id="8214at2157"/>
<dbReference type="InterPro" id="IPR036320">
    <property type="entry name" value="Glycosyl_Trfase_fam3_N_dom_sf"/>
</dbReference>
<feature type="binding site" evidence="4">
    <location>
        <position position="79"/>
    </location>
    <ligand>
        <name>anthranilate</name>
        <dbReference type="ChEBI" id="CHEBI:16567"/>
        <label>1</label>
    </ligand>
</feature>
<feature type="binding site" evidence="4">
    <location>
        <position position="224"/>
    </location>
    <ligand>
        <name>Mg(2+)</name>
        <dbReference type="ChEBI" id="CHEBI:18420"/>
        <label>2</label>
    </ligand>
</feature>
<feature type="binding site" evidence="4">
    <location>
        <position position="224"/>
    </location>
    <ligand>
        <name>Mg(2+)</name>
        <dbReference type="ChEBI" id="CHEBI:18420"/>
        <label>1</label>
    </ligand>
</feature>
<evidence type="ECO:0000313" key="8">
    <source>
        <dbReference type="Proteomes" id="UP000193404"/>
    </source>
</evidence>
<dbReference type="Gene3D" id="1.20.970.10">
    <property type="entry name" value="Transferase, Pyrimidine Nucleoside Phosphorylase, Chain C"/>
    <property type="match status" value="1"/>
</dbReference>
<comment type="function">
    <text evidence="4">Catalyzes the transfer of the phosphoribosyl group of 5-phosphorylribose-1-pyrophosphate (PRPP) to anthranilate to yield N-(5'-phosphoribosyl)-anthranilate (PRA).</text>
</comment>
<protein>
    <recommendedName>
        <fullName evidence="4">Anthranilate phosphoribosyltransferase</fullName>
        <ecNumber evidence="4">2.4.2.18</ecNumber>
    </recommendedName>
</protein>
<dbReference type="NCBIfam" id="TIGR01245">
    <property type="entry name" value="trpD"/>
    <property type="match status" value="1"/>
</dbReference>
<dbReference type="SUPFAM" id="SSF52418">
    <property type="entry name" value="Nucleoside phosphorylase/phosphoribosyltransferase catalytic domain"/>
    <property type="match status" value="1"/>
</dbReference>
<dbReference type="STRING" id="282676.B6F84_11215"/>
<evidence type="ECO:0000259" key="6">
    <source>
        <dbReference type="Pfam" id="PF02885"/>
    </source>
</evidence>
<proteinExistence type="inferred from homology"/>
<feature type="binding site" evidence="4">
    <location>
        <begin position="106"/>
        <end position="114"/>
    </location>
    <ligand>
        <name>5-phospho-alpha-D-ribose 1-diphosphate</name>
        <dbReference type="ChEBI" id="CHEBI:58017"/>
    </ligand>
</feature>
<dbReference type="GO" id="GO:0004048">
    <property type="term" value="F:anthranilate phosphoribosyltransferase activity"/>
    <property type="evidence" value="ECO:0007669"/>
    <property type="project" value="UniProtKB-UniRule"/>
</dbReference>
<comment type="pathway">
    <text evidence="4">Amino-acid biosynthesis; L-tryptophan biosynthesis; L-tryptophan from chorismate: step 2/5.</text>
</comment>
<keyword evidence="8" id="KW-1185">Reference proteome</keyword>
<dbReference type="GO" id="GO:0000162">
    <property type="term" value="P:L-tryptophan biosynthetic process"/>
    <property type="evidence" value="ECO:0007669"/>
    <property type="project" value="UniProtKB-UniRule"/>
</dbReference>
<feature type="domain" description="Glycosyl transferase family 3 N-terminal" evidence="6">
    <location>
        <begin position="4"/>
        <end position="66"/>
    </location>
</feature>
<dbReference type="EMBL" id="CP020477">
    <property type="protein sequence ID" value="ARM76529.1"/>
    <property type="molecule type" value="Genomic_DNA"/>
</dbReference>
<sequence>MNFRDILNKIVERKDLTEEEAEEVSNNIMKGSLNEILTTAILVSLRTKGESSEEIAGFAKSMRNNAIRISLGSALDTAGTGGDGLGTINVSTISAILVSQKYPVAKHGNRAASSKSGSADFLETLGYNISVPPEKAVELFSKTNFVFLFAQLYHPAMKNVANVRKTLGIRTIFNLLGPLTNPALVKRQVMGIFSEDYMLKVAEAAVKLDYEKLVMVNGYPGIDEVSPLGKTTIYEISHDKVEKYTEDFTEIIKNEVKIDDLLVKNSEESAIKILRGIKGKDKAISEFIKVNSAVALYAAGLVKDYKDGYEYSSQLISSSLDKLREIISNNGDLNKFNQLMAKANVN</sequence>
<dbReference type="Pfam" id="PF02885">
    <property type="entry name" value="Glycos_trans_3N"/>
    <property type="match status" value="1"/>
</dbReference>
<feature type="binding site" evidence="4">
    <location>
        <position position="164"/>
    </location>
    <ligand>
        <name>anthranilate</name>
        <dbReference type="ChEBI" id="CHEBI:16567"/>
        <label>2</label>
    </ligand>
</feature>
<evidence type="ECO:0000313" key="7">
    <source>
        <dbReference type="EMBL" id="ARM76529.1"/>
    </source>
</evidence>
<dbReference type="GO" id="GO:0005829">
    <property type="term" value="C:cytosol"/>
    <property type="evidence" value="ECO:0007669"/>
    <property type="project" value="TreeGrafter"/>
</dbReference>
<keyword evidence="4" id="KW-0057">Aromatic amino acid biosynthesis</keyword>
<comment type="cofactor">
    <cofactor evidence="4">
        <name>Mg(2+)</name>
        <dbReference type="ChEBI" id="CHEBI:18420"/>
    </cofactor>
    <text evidence="4">Binds 2 magnesium ions per monomer.</text>
</comment>
<feature type="binding site" evidence="4">
    <location>
        <position position="87"/>
    </location>
    <ligand>
        <name>5-phospho-alpha-D-ribose 1-diphosphate</name>
        <dbReference type="ChEBI" id="CHEBI:58017"/>
    </ligand>
</feature>
<feature type="binding site" evidence="4">
    <location>
        <begin position="82"/>
        <end position="83"/>
    </location>
    <ligand>
        <name>5-phospho-alpha-D-ribose 1-diphosphate</name>
        <dbReference type="ChEBI" id="CHEBI:58017"/>
    </ligand>
</feature>
<dbReference type="GO" id="GO:0000287">
    <property type="term" value="F:magnesium ion binding"/>
    <property type="evidence" value="ECO:0007669"/>
    <property type="project" value="UniProtKB-UniRule"/>
</dbReference>
<evidence type="ECO:0000259" key="5">
    <source>
        <dbReference type="Pfam" id="PF00591"/>
    </source>
</evidence>
<dbReference type="PANTHER" id="PTHR43285">
    <property type="entry name" value="ANTHRANILATE PHOSPHORIBOSYLTRANSFERASE"/>
    <property type="match status" value="1"/>
</dbReference>
<reference evidence="7 8" key="1">
    <citation type="submission" date="2017-03" db="EMBL/GenBank/DDBJ databases">
        <title>Sulfur activation and transportation mechanism of thermophilic Archaea Acidianus manzaensis YN-25.</title>
        <authorList>
            <person name="Ma Y."/>
            <person name="Yang Y."/>
            <person name="Xia J."/>
        </authorList>
    </citation>
    <scope>NUCLEOTIDE SEQUENCE [LARGE SCALE GENOMIC DNA]</scope>
    <source>
        <strain evidence="7 8">YN-25</strain>
    </source>
</reference>
<evidence type="ECO:0000256" key="4">
    <source>
        <dbReference type="HAMAP-Rule" id="MF_00211"/>
    </source>
</evidence>
<keyword evidence="1 4" id="KW-0028">Amino-acid biosynthesis</keyword>
<evidence type="ECO:0000256" key="2">
    <source>
        <dbReference type="ARBA" id="ARBA00022676"/>
    </source>
</evidence>
<organism evidence="7 8">
    <name type="scientific">Acidianus manzaensis</name>
    <dbReference type="NCBI Taxonomy" id="282676"/>
    <lineage>
        <taxon>Archaea</taxon>
        <taxon>Thermoproteota</taxon>
        <taxon>Thermoprotei</taxon>
        <taxon>Sulfolobales</taxon>
        <taxon>Sulfolobaceae</taxon>
        <taxon>Acidianus</taxon>
    </lineage>
</organism>
<dbReference type="Proteomes" id="UP000193404">
    <property type="component" value="Chromosome"/>
</dbReference>
<dbReference type="Gene3D" id="3.40.1030.10">
    <property type="entry name" value="Nucleoside phosphorylase/phosphoribosyltransferase catalytic domain"/>
    <property type="match status" value="1"/>
</dbReference>
<keyword evidence="4" id="KW-0479">Metal-binding</keyword>
<dbReference type="RefSeq" id="WP_148692319.1">
    <property type="nucleotide sequence ID" value="NZ_CP020477.1"/>
</dbReference>
<dbReference type="GeneID" id="41591501"/>
<name>A0A1W6K201_9CREN</name>
<feature type="binding site" evidence="4">
    <location>
        <begin position="89"/>
        <end position="92"/>
    </location>
    <ligand>
        <name>5-phospho-alpha-D-ribose 1-diphosphate</name>
        <dbReference type="ChEBI" id="CHEBI:58017"/>
    </ligand>
</feature>
<dbReference type="KEGG" id="aman:B6F84_11215"/>
<dbReference type="InterPro" id="IPR005940">
    <property type="entry name" value="Anthranilate_Pribosyl_Tfrase"/>
</dbReference>
<dbReference type="UniPathway" id="UPA00035">
    <property type="reaction ID" value="UER00041"/>
</dbReference>
<comment type="caution">
    <text evidence="4">Lacks conserved residue(s) required for the propagation of feature annotation.</text>
</comment>
<feature type="binding site" evidence="4">
    <location>
        <position position="109"/>
    </location>
    <ligand>
        <name>anthranilate</name>
        <dbReference type="ChEBI" id="CHEBI:16567"/>
        <label>1</label>
    </ligand>
</feature>
<feature type="binding site" evidence="4">
    <location>
        <position position="118"/>
    </location>
    <ligand>
        <name>5-phospho-alpha-D-ribose 1-diphosphate</name>
        <dbReference type="ChEBI" id="CHEBI:58017"/>
    </ligand>
</feature>
<keyword evidence="2 4" id="KW-0328">Glycosyltransferase</keyword>
<feature type="binding site" evidence="4">
    <location>
        <position position="79"/>
    </location>
    <ligand>
        <name>5-phospho-alpha-D-ribose 1-diphosphate</name>
        <dbReference type="ChEBI" id="CHEBI:58017"/>
    </ligand>
</feature>
<dbReference type="InterPro" id="IPR035902">
    <property type="entry name" value="Nuc_phospho_transferase"/>
</dbReference>
<keyword evidence="4" id="KW-0822">Tryptophan biosynthesis</keyword>
<accession>A0A1W6K201</accession>
<evidence type="ECO:0000256" key="1">
    <source>
        <dbReference type="ARBA" id="ARBA00022605"/>
    </source>
</evidence>